<dbReference type="EMBL" id="HBUF01063342">
    <property type="protein sequence ID" value="CAG6626724.1"/>
    <property type="molecule type" value="Transcribed_RNA"/>
</dbReference>
<reference evidence="1" key="1">
    <citation type="submission" date="2021-05" db="EMBL/GenBank/DDBJ databases">
        <authorList>
            <person name="Alioto T."/>
            <person name="Alioto T."/>
            <person name="Gomez Garrido J."/>
        </authorList>
    </citation>
    <scope>NUCLEOTIDE SEQUENCE</scope>
</reference>
<evidence type="ECO:0000313" key="1">
    <source>
        <dbReference type="EMBL" id="CAG6626731.1"/>
    </source>
</evidence>
<accession>A0A8D8Q7S9</accession>
<name>A0A8D8Q7S9_9HEMI</name>
<sequence length="104" mass="11841">MLETHSYLAIYRPLLNNQRYRTTRAVLTCVDQTHCARLSDNIQCVRARRTTSATHPTVGPSVSSTRNVPVTRHVSRRSVRIRVRACVVSMRSALLLIIRRSVLV</sequence>
<dbReference type="AlphaFoldDB" id="A0A8D8Q7S9"/>
<dbReference type="EMBL" id="HBUF01235754">
    <property type="protein sequence ID" value="CAG6675159.1"/>
    <property type="molecule type" value="Transcribed_RNA"/>
</dbReference>
<dbReference type="EMBL" id="HBUF01063345">
    <property type="protein sequence ID" value="CAG6626743.1"/>
    <property type="molecule type" value="Transcribed_RNA"/>
</dbReference>
<dbReference type="EMBL" id="HBUF01063344">
    <property type="protein sequence ID" value="CAG6626737.1"/>
    <property type="molecule type" value="Transcribed_RNA"/>
</dbReference>
<dbReference type="EMBL" id="HBUF01063340">
    <property type="protein sequence ID" value="CAG6626712.1"/>
    <property type="molecule type" value="Transcribed_RNA"/>
</dbReference>
<proteinExistence type="predicted"/>
<protein>
    <submittedName>
        <fullName evidence="1">Uncharacterized protein</fullName>
    </submittedName>
</protein>
<dbReference type="EMBL" id="HBUF01063341">
    <property type="protein sequence ID" value="CAG6626718.1"/>
    <property type="molecule type" value="Transcribed_RNA"/>
</dbReference>
<dbReference type="EMBL" id="HBUF01063343">
    <property type="protein sequence ID" value="CAG6626731.1"/>
    <property type="molecule type" value="Transcribed_RNA"/>
</dbReference>
<organism evidence="1">
    <name type="scientific">Cacopsylla melanoneura</name>
    <dbReference type="NCBI Taxonomy" id="428564"/>
    <lineage>
        <taxon>Eukaryota</taxon>
        <taxon>Metazoa</taxon>
        <taxon>Ecdysozoa</taxon>
        <taxon>Arthropoda</taxon>
        <taxon>Hexapoda</taxon>
        <taxon>Insecta</taxon>
        <taxon>Pterygota</taxon>
        <taxon>Neoptera</taxon>
        <taxon>Paraneoptera</taxon>
        <taxon>Hemiptera</taxon>
        <taxon>Sternorrhyncha</taxon>
        <taxon>Psylloidea</taxon>
        <taxon>Psyllidae</taxon>
        <taxon>Psyllinae</taxon>
        <taxon>Cacopsylla</taxon>
    </lineage>
</organism>